<dbReference type="InterPro" id="IPR009799">
    <property type="entry name" value="EthD_dom"/>
</dbReference>
<dbReference type="SUPFAM" id="SSF54909">
    <property type="entry name" value="Dimeric alpha+beta barrel"/>
    <property type="match status" value="1"/>
</dbReference>
<dbReference type="PANTHER" id="PTHR40260">
    <property type="entry name" value="BLR8190 PROTEIN"/>
    <property type="match status" value="1"/>
</dbReference>
<protein>
    <recommendedName>
        <fullName evidence="1">EthD domain-containing protein</fullName>
    </recommendedName>
</protein>
<evidence type="ECO:0000259" key="1">
    <source>
        <dbReference type="Pfam" id="PF07110"/>
    </source>
</evidence>
<dbReference type="Proteomes" id="UP000199706">
    <property type="component" value="Unassembled WGS sequence"/>
</dbReference>
<accession>A0A1G7WB05</accession>
<gene>
    <name evidence="2" type="ORF">SAMN05216466_104479</name>
</gene>
<proteinExistence type="predicted"/>
<name>A0A1G7WB05_9BURK</name>
<organism evidence="2 3">
    <name type="scientific">Paraburkholderia phenazinium</name>
    <dbReference type="NCBI Taxonomy" id="60549"/>
    <lineage>
        <taxon>Bacteria</taxon>
        <taxon>Pseudomonadati</taxon>
        <taxon>Pseudomonadota</taxon>
        <taxon>Betaproteobacteria</taxon>
        <taxon>Burkholderiales</taxon>
        <taxon>Burkholderiaceae</taxon>
        <taxon>Paraburkholderia</taxon>
    </lineage>
</organism>
<dbReference type="AlphaFoldDB" id="A0A1G7WB05"/>
<evidence type="ECO:0000313" key="3">
    <source>
        <dbReference type="Proteomes" id="UP000199706"/>
    </source>
</evidence>
<dbReference type="RefSeq" id="WP_090684816.1">
    <property type="nucleotide sequence ID" value="NZ_CADERL010000034.1"/>
</dbReference>
<dbReference type="EMBL" id="FNCJ01000004">
    <property type="protein sequence ID" value="SDG69152.1"/>
    <property type="molecule type" value="Genomic_DNA"/>
</dbReference>
<reference evidence="2 3" key="1">
    <citation type="submission" date="2016-10" db="EMBL/GenBank/DDBJ databases">
        <authorList>
            <person name="de Groot N.N."/>
        </authorList>
    </citation>
    <scope>NUCLEOTIDE SEQUENCE [LARGE SCALE GENOMIC DNA]</scope>
    <source>
        <strain evidence="2 3">LMG 2247</strain>
    </source>
</reference>
<dbReference type="Gene3D" id="3.30.70.100">
    <property type="match status" value="1"/>
</dbReference>
<dbReference type="OrthoDB" id="5343971at2"/>
<feature type="domain" description="EthD" evidence="1">
    <location>
        <begin position="18"/>
        <end position="92"/>
    </location>
</feature>
<dbReference type="GO" id="GO:0016491">
    <property type="term" value="F:oxidoreductase activity"/>
    <property type="evidence" value="ECO:0007669"/>
    <property type="project" value="InterPro"/>
</dbReference>
<evidence type="ECO:0000313" key="2">
    <source>
        <dbReference type="EMBL" id="SDG69152.1"/>
    </source>
</evidence>
<dbReference type="NCBIfam" id="TIGR02118">
    <property type="entry name" value="EthD family reductase"/>
    <property type="match status" value="1"/>
</dbReference>
<dbReference type="PANTHER" id="PTHR40260:SF2">
    <property type="entry name" value="BLR8190 PROTEIN"/>
    <property type="match status" value="1"/>
</dbReference>
<sequence length="106" mass="11253">MIKVSILYPYREDGRFDMDYYCGTHMPLAATLFGTALKGWSVDAGINAGPPGSPPPYVAAGHFLFDTADAFYAAFKPAADTLLADIPNYTDGGNGSILISEVKVTA</sequence>
<dbReference type="InterPro" id="IPR011008">
    <property type="entry name" value="Dimeric_a/b-barrel"/>
</dbReference>
<dbReference type="Pfam" id="PF07110">
    <property type="entry name" value="EthD"/>
    <property type="match status" value="1"/>
</dbReference>